<dbReference type="EMBL" id="UINC01206878">
    <property type="protein sequence ID" value="SVE28717.1"/>
    <property type="molecule type" value="Genomic_DNA"/>
</dbReference>
<feature type="compositionally biased region" description="Basic and acidic residues" evidence="1">
    <location>
        <begin position="35"/>
        <end position="47"/>
    </location>
</feature>
<feature type="non-terminal residue" evidence="2">
    <location>
        <position position="55"/>
    </location>
</feature>
<evidence type="ECO:0000256" key="1">
    <source>
        <dbReference type="SAM" id="MobiDB-lite"/>
    </source>
</evidence>
<name>A0A383C8I9_9ZZZZ</name>
<proteinExistence type="predicted"/>
<reference evidence="2" key="1">
    <citation type="submission" date="2018-05" db="EMBL/GenBank/DDBJ databases">
        <authorList>
            <person name="Lanie J.A."/>
            <person name="Ng W.-L."/>
            <person name="Kazmierczak K.M."/>
            <person name="Andrzejewski T.M."/>
            <person name="Davidsen T.M."/>
            <person name="Wayne K.J."/>
            <person name="Tettelin H."/>
            <person name="Glass J.I."/>
            <person name="Rusch D."/>
            <person name="Podicherti R."/>
            <person name="Tsui H.-C.T."/>
            <person name="Winkler M.E."/>
        </authorList>
    </citation>
    <scope>NUCLEOTIDE SEQUENCE</scope>
</reference>
<sequence>MDISIVPVSRVFKTYQGQARIAELNSKNPVKRVQGQRDRVSISKEARAALTSHTQ</sequence>
<protein>
    <submittedName>
        <fullName evidence="2">Uncharacterized protein</fullName>
    </submittedName>
</protein>
<evidence type="ECO:0000313" key="2">
    <source>
        <dbReference type="EMBL" id="SVE28717.1"/>
    </source>
</evidence>
<accession>A0A383C8I9</accession>
<feature type="region of interest" description="Disordered" evidence="1">
    <location>
        <begin position="30"/>
        <end position="55"/>
    </location>
</feature>
<organism evidence="2">
    <name type="scientific">marine metagenome</name>
    <dbReference type="NCBI Taxonomy" id="408172"/>
    <lineage>
        <taxon>unclassified sequences</taxon>
        <taxon>metagenomes</taxon>
        <taxon>ecological metagenomes</taxon>
    </lineage>
</organism>
<gene>
    <name evidence="2" type="ORF">METZ01_LOCUS481571</name>
</gene>
<dbReference type="AlphaFoldDB" id="A0A383C8I9"/>